<name>A0A1Y1QDF0_9GAMM</name>
<organism evidence="2 3">
    <name type="scientific">Thiothrix lacustris</name>
    <dbReference type="NCBI Taxonomy" id="525917"/>
    <lineage>
        <taxon>Bacteria</taxon>
        <taxon>Pseudomonadati</taxon>
        <taxon>Pseudomonadota</taxon>
        <taxon>Gammaproteobacteria</taxon>
        <taxon>Thiotrichales</taxon>
        <taxon>Thiotrichaceae</taxon>
        <taxon>Thiothrix</taxon>
    </lineage>
</organism>
<evidence type="ECO:0000313" key="2">
    <source>
        <dbReference type="EMBL" id="OQX02901.1"/>
    </source>
</evidence>
<evidence type="ECO:0000256" key="1">
    <source>
        <dbReference type="SAM" id="SignalP"/>
    </source>
</evidence>
<dbReference type="InterPro" id="IPR025649">
    <property type="entry name" value="DUF4360"/>
</dbReference>
<keyword evidence="1" id="KW-0732">Signal</keyword>
<gene>
    <name evidence="2" type="ORF">BWK73_41180</name>
</gene>
<dbReference type="Pfam" id="PF14273">
    <property type="entry name" value="DUF4360"/>
    <property type="match status" value="1"/>
</dbReference>
<reference evidence="2 3" key="1">
    <citation type="submission" date="2017-01" db="EMBL/GenBank/DDBJ databases">
        <title>Novel large sulfur bacteria in the metagenomes of groundwater-fed chemosynthetic microbial mats in the Lake Huron basin.</title>
        <authorList>
            <person name="Sharrar A.M."/>
            <person name="Flood B.E."/>
            <person name="Bailey J.V."/>
            <person name="Jones D.S."/>
            <person name="Biddanda B."/>
            <person name="Ruberg S.A."/>
            <person name="Marcus D.N."/>
            <person name="Dick G.J."/>
        </authorList>
    </citation>
    <scope>NUCLEOTIDE SEQUENCE [LARGE SCALE GENOMIC DNA]</scope>
    <source>
        <strain evidence="2">A8</strain>
    </source>
</reference>
<evidence type="ECO:0000313" key="3">
    <source>
        <dbReference type="Proteomes" id="UP000192491"/>
    </source>
</evidence>
<proteinExistence type="predicted"/>
<dbReference type="AlphaFoldDB" id="A0A1Y1QDF0"/>
<feature type="chain" id="PRO_5013073146" description="DUF4360 domain-containing protein" evidence="1">
    <location>
        <begin position="25"/>
        <end position="194"/>
    </location>
</feature>
<accession>A0A1Y1QDF0</accession>
<comment type="caution">
    <text evidence="2">The sequence shown here is derived from an EMBL/GenBank/DDBJ whole genome shotgun (WGS) entry which is preliminary data.</text>
</comment>
<dbReference type="EMBL" id="MTEJ01000447">
    <property type="protein sequence ID" value="OQX02901.1"/>
    <property type="molecule type" value="Genomic_DNA"/>
</dbReference>
<dbReference type="Proteomes" id="UP000192491">
    <property type="component" value="Unassembled WGS sequence"/>
</dbReference>
<sequence>MMQRLATLLSVSVLVLLVANPAEANRRALFKSPRAFMGAGCEAGSVVVAGDNSESVSVLFGKYDAGRSSRSGTLRTHCEFSLPISVPPGQRLSVLTAEWQGYVKGRGGFSRRYSAVGPRQRPWRVDRYQSREGMNYLQRDDMYPREVNADCKGGEFNLRINSEIIAAGNDSYIAVDTVDLHNQVVFRLNWVPCQ</sequence>
<feature type="signal peptide" evidence="1">
    <location>
        <begin position="1"/>
        <end position="24"/>
    </location>
</feature>
<evidence type="ECO:0008006" key="4">
    <source>
        <dbReference type="Google" id="ProtNLM"/>
    </source>
</evidence>
<protein>
    <recommendedName>
        <fullName evidence="4">DUF4360 domain-containing protein</fullName>
    </recommendedName>
</protein>